<sequence length="177" mass="18789">MKQRSITVDGLQVSVSALPDDAVTYELRWVVNGQQRTVTVANADGSPPGKDQLVSAVRALSPAEVPQLPAGRASGVVRVWHDEEGWGVIDAPQTPGGCWAHFSVVLVEGYASLTAGQCVELEWEAARQDGYDFRATSAWPAGHSPVERTAATDAHGGAYSTSLMLTFDTPTTAVEQP</sequence>
<gene>
    <name evidence="1" type="ORF">BXY45_1069</name>
</gene>
<dbReference type="SUPFAM" id="SSF50249">
    <property type="entry name" value="Nucleic acid-binding proteins"/>
    <property type="match status" value="1"/>
</dbReference>
<accession>A0A316AWM5</accession>
<evidence type="ECO:0000313" key="1">
    <source>
        <dbReference type="EMBL" id="PWJ54567.1"/>
    </source>
</evidence>
<dbReference type="InterPro" id="IPR012340">
    <property type="entry name" value="NA-bd_OB-fold"/>
</dbReference>
<dbReference type="Gene3D" id="2.40.50.140">
    <property type="entry name" value="Nucleic acid-binding proteins"/>
    <property type="match status" value="1"/>
</dbReference>
<reference evidence="1 2" key="1">
    <citation type="submission" date="2018-03" db="EMBL/GenBank/DDBJ databases">
        <title>Genomic Encyclopedia of Archaeal and Bacterial Type Strains, Phase II (KMG-II): from individual species to whole genera.</title>
        <authorList>
            <person name="Goeker M."/>
        </authorList>
    </citation>
    <scope>NUCLEOTIDE SEQUENCE [LARGE SCALE GENOMIC DNA]</scope>
    <source>
        <strain evidence="1 2">DSM 44889</strain>
    </source>
</reference>
<name>A0A316AWM5_9ACTN</name>
<dbReference type="AlphaFoldDB" id="A0A316AWM5"/>
<proteinExistence type="predicted"/>
<evidence type="ECO:0000313" key="2">
    <source>
        <dbReference type="Proteomes" id="UP000245469"/>
    </source>
</evidence>
<dbReference type="Proteomes" id="UP000245469">
    <property type="component" value="Unassembled WGS sequence"/>
</dbReference>
<comment type="caution">
    <text evidence="1">The sequence shown here is derived from an EMBL/GenBank/DDBJ whole genome shotgun (WGS) entry which is preliminary data.</text>
</comment>
<keyword evidence="2" id="KW-1185">Reference proteome</keyword>
<dbReference type="EMBL" id="QGDQ01000006">
    <property type="protein sequence ID" value="PWJ54567.1"/>
    <property type="molecule type" value="Genomic_DNA"/>
</dbReference>
<protein>
    <submittedName>
        <fullName evidence="1">Cold shock CspA family protein</fullName>
    </submittedName>
</protein>
<dbReference type="RefSeq" id="WP_211319282.1">
    <property type="nucleotide sequence ID" value="NZ_QGDQ01000006.1"/>
</dbReference>
<organism evidence="1 2">
    <name type="scientific">Quadrisphaera granulorum</name>
    <dbReference type="NCBI Taxonomy" id="317664"/>
    <lineage>
        <taxon>Bacteria</taxon>
        <taxon>Bacillati</taxon>
        <taxon>Actinomycetota</taxon>
        <taxon>Actinomycetes</taxon>
        <taxon>Kineosporiales</taxon>
        <taxon>Kineosporiaceae</taxon>
        <taxon>Quadrisphaera</taxon>
    </lineage>
</organism>